<dbReference type="PROSITE" id="PS00380">
    <property type="entry name" value="RHODANESE_1"/>
    <property type="match status" value="1"/>
</dbReference>
<dbReference type="InterPro" id="IPR000644">
    <property type="entry name" value="CBS_dom"/>
</dbReference>
<evidence type="ECO:0000313" key="2">
    <source>
        <dbReference type="EMBL" id="MFF3668356.1"/>
    </source>
</evidence>
<dbReference type="EMBL" id="JBIASD010000015">
    <property type="protein sequence ID" value="MFF3668356.1"/>
    <property type="molecule type" value="Genomic_DNA"/>
</dbReference>
<proteinExistence type="predicted"/>
<protein>
    <submittedName>
        <fullName evidence="2">Rhodanese-like domain-containing protein</fullName>
    </submittedName>
</protein>
<dbReference type="InterPro" id="IPR001307">
    <property type="entry name" value="Thiosulphate_STrfase_CS"/>
</dbReference>
<feature type="domain" description="Rhodanese" evidence="1">
    <location>
        <begin position="15"/>
        <end position="106"/>
    </location>
</feature>
<dbReference type="PANTHER" id="PTHR43031:SF1">
    <property type="entry name" value="PYRIDINE NUCLEOTIDE-DISULPHIDE OXIDOREDUCTASE"/>
    <property type="match status" value="1"/>
</dbReference>
<keyword evidence="3" id="KW-1185">Reference proteome</keyword>
<dbReference type="InterPro" id="IPR001763">
    <property type="entry name" value="Rhodanese-like_dom"/>
</dbReference>
<dbReference type="Pfam" id="PF00571">
    <property type="entry name" value="CBS"/>
    <property type="match status" value="1"/>
</dbReference>
<dbReference type="InterPro" id="IPR050229">
    <property type="entry name" value="GlpE_sulfurtransferase"/>
</dbReference>
<dbReference type="PROSITE" id="PS50206">
    <property type="entry name" value="RHODANESE_3"/>
    <property type="match status" value="1"/>
</dbReference>
<organism evidence="2 3">
    <name type="scientific">Microtetraspora malaysiensis</name>
    <dbReference type="NCBI Taxonomy" id="161358"/>
    <lineage>
        <taxon>Bacteria</taxon>
        <taxon>Bacillati</taxon>
        <taxon>Actinomycetota</taxon>
        <taxon>Actinomycetes</taxon>
        <taxon>Streptosporangiales</taxon>
        <taxon>Streptosporangiaceae</taxon>
        <taxon>Microtetraspora</taxon>
    </lineage>
</organism>
<dbReference type="CDD" id="cd00158">
    <property type="entry name" value="RHOD"/>
    <property type="match status" value="1"/>
</dbReference>
<accession>A0ABW6STP6</accession>
<dbReference type="Pfam" id="PF00581">
    <property type="entry name" value="Rhodanese"/>
    <property type="match status" value="1"/>
</dbReference>
<comment type="caution">
    <text evidence="2">The sequence shown here is derived from an EMBL/GenBank/DDBJ whole genome shotgun (WGS) entry which is preliminary data.</text>
</comment>
<sequence length="230" mass="25447">MVHTIDRDTVQDLLTGHRAQLVEVLPLEEYEWAHLPGATHLPLADLNEETAARLDPTRPVIVYCHDRMCDLSPRAARRLERLGFDQVHDYAEGKMDWIAAGLPFDGHAVLVAQAVRRDPVIAYLDDTVDDVAERIVADPAGLAVVVDRDRLVQGVIGPAELRDVPPDATAERVMRVGVTTVRLSEDMEPLVRRMDRKKVHQVVVTLPDGILVGLFVLDAVRAPETGPDEG</sequence>
<evidence type="ECO:0000259" key="1">
    <source>
        <dbReference type="PROSITE" id="PS50206"/>
    </source>
</evidence>
<dbReference type="PANTHER" id="PTHR43031">
    <property type="entry name" value="FAD-DEPENDENT OXIDOREDUCTASE"/>
    <property type="match status" value="1"/>
</dbReference>
<reference evidence="2 3" key="1">
    <citation type="submission" date="2024-10" db="EMBL/GenBank/DDBJ databases">
        <title>The Natural Products Discovery Center: Release of the First 8490 Sequenced Strains for Exploring Actinobacteria Biosynthetic Diversity.</title>
        <authorList>
            <person name="Kalkreuter E."/>
            <person name="Kautsar S.A."/>
            <person name="Yang D."/>
            <person name="Bader C.D."/>
            <person name="Teijaro C.N."/>
            <person name="Fluegel L."/>
            <person name="Davis C.M."/>
            <person name="Simpson J.R."/>
            <person name="Lauterbach L."/>
            <person name="Steele A.D."/>
            <person name="Gui C."/>
            <person name="Meng S."/>
            <person name="Li G."/>
            <person name="Viehrig K."/>
            <person name="Ye F."/>
            <person name="Su P."/>
            <person name="Kiefer A.F."/>
            <person name="Nichols A."/>
            <person name="Cepeda A.J."/>
            <person name="Yan W."/>
            <person name="Fan B."/>
            <person name="Jiang Y."/>
            <person name="Adhikari A."/>
            <person name="Zheng C.-J."/>
            <person name="Schuster L."/>
            <person name="Cowan T.M."/>
            <person name="Smanski M.J."/>
            <person name="Chevrette M.G."/>
            <person name="De Carvalho L.P.S."/>
            <person name="Shen B."/>
        </authorList>
    </citation>
    <scope>NUCLEOTIDE SEQUENCE [LARGE SCALE GENOMIC DNA]</scope>
    <source>
        <strain evidence="2 3">NPDC002173</strain>
    </source>
</reference>
<dbReference type="Gene3D" id="3.40.250.10">
    <property type="entry name" value="Rhodanese-like domain"/>
    <property type="match status" value="1"/>
</dbReference>
<name>A0ABW6STP6_9ACTN</name>
<dbReference type="SUPFAM" id="SSF52821">
    <property type="entry name" value="Rhodanese/Cell cycle control phosphatase"/>
    <property type="match status" value="1"/>
</dbReference>
<dbReference type="InterPro" id="IPR046342">
    <property type="entry name" value="CBS_dom_sf"/>
</dbReference>
<dbReference type="SUPFAM" id="SSF54631">
    <property type="entry name" value="CBS-domain pair"/>
    <property type="match status" value="1"/>
</dbReference>
<dbReference type="InterPro" id="IPR036873">
    <property type="entry name" value="Rhodanese-like_dom_sf"/>
</dbReference>
<dbReference type="SMART" id="SM00450">
    <property type="entry name" value="RHOD"/>
    <property type="match status" value="1"/>
</dbReference>
<dbReference type="Gene3D" id="3.10.580.10">
    <property type="entry name" value="CBS-domain"/>
    <property type="match status" value="1"/>
</dbReference>
<gene>
    <name evidence="2" type="ORF">ACFYXI_22475</name>
</gene>
<dbReference type="RefSeq" id="WP_387413862.1">
    <property type="nucleotide sequence ID" value="NZ_JBIASD010000015.1"/>
</dbReference>
<dbReference type="Proteomes" id="UP001602013">
    <property type="component" value="Unassembled WGS sequence"/>
</dbReference>
<evidence type="ECO:0000313" key="3">
    <source>
        <dbReference type="Proteomes" id="UP001602013"/>
    </source>
</evidence>